<keyword evidence="3" id="KW-1185">Reference proteome</keyword>
<evidence type="ECO:0000313" key="3">
    <source>
        <dbReference type="Proteomes" id="UP000598820"/>
    </source>
</evidence>
<dbReference type="Proteomes" id="UP000598820">
    <property type="component" value="Unassembled WGS sequence"/>
</dbReference>
<sequence>METIELADIKRKRRVSVKSIEYFESEGNYTYVHLKGERPILIAKTLLRFAEQLPEFIRIHKGTLVNPSHIVEHRPQKGGMMEVCLSGERSLTVARRRANEFRQQLLMVG</sequence>
<dbReference type="PANTHER" id="PTHR37299">
    <property type="entry name" value="TRANSCRIPTIONAL REGULATOR-RELATED"/>
    <property type="match status" value="1"/>
</dbReference>
<dbReference type="InterPro" id="IPR007492">
    <property type="entry name" value="LytTR_DNA-bd_dom"/>
</dbReference>
<dbReference type="PROSITE" id="PS50930">
    <property type="entry name" value="HTH_LYTTR"/>
    <property type="match status" value="1"/>
</dbReference>
<dbReference type="RefSeq" id="WP_190892721.1">
    <property type="nucleotide sequence ID" value="NZ_JACWZY010000054.1"/>
</dbReference>
<dbReference type="GO" id="GO:0003677">
    <property type="term" value="F:DNA binding"/>
    <property type="evidence" value="ECO:0007669"/>
    <property type="project" value="InterPro"/>
</dbReference>
<gene>
    <name evidence="2" type="ORF">IC229_32490</name>
</gene>
<evidence type="ECO:0000313" key="2">
    <source>
        <dbReference type="EMBL" id="MBD2705378.1"/>
    </source>
</evidence>
<dbReference type="SMART" id="SM00850">
    <property type="entry name" value="LytTR"/>
    <property type="match status" value="1"/>
</dbReference>
<evidence type="ECO:0000259" key="1">
    <source>
        <dbReference type="PROSITE" id="PS50930"/>
    </source>
</evidence>
<accession>A0A927AVU0</accession>
<reference evidence="2" key="1">
    <citation type="submission" date="2020-09" db="EMBL/GenBank/DDBJ databases">
        <authorList>
            <person name="Kim M.K."/>
        </authorList>
    </citation>
    <scope>NUCLEOTIDE SEQUENCE</scope>
    <source>
        <strain evidence="2">BT702</strain>
    </source>
</reference>
<comment type="caution">
    <text evidence="2">The sequence shown here is derived from an EMBL/GenBank/DDBJ whole genome shotgun (WGS) entry which is preliminary data.</text>
</comment>
<name>A0A927AVU0_9BACT</name>
<dbReference type="AlphaFoldDB" id="A0A927AVU0"/>
<dbReference type="GO" id="GO:0000156">
    <property type="term" value="F:phosphorelay response regulator activity"/>
    <property type="evidence" value="ECO:0007669"/>
    <property type="project" value="InterPro"/>
</dbReference>
<organism evidence="2 3">
    <name type="scientific">Spirosoma profusum</name>
    <dbReference type="NCBI Taxonomy" id="2771354"/>
    <lineage>
        <taxon>Bacteria</taxon>
        <taxon>Pseudomonadati</taxon>
        <taxon>Bacteroidota</taxon>
        <taxon>Cytophagia</taxon>
        <taxon>Cytophagales</taxon>
        <taxon>Cytophagaceae</taxon>
        <taxon>Spirosoma</taxon>
    </lineage>
</organism>
<feature type="domain" description="HTH LytTR-type" evidence="1">
    <location>
        <begin position="4"/>
        <end position="107"/>
    </location>
</feature>
<proteinExistence type="predicted"/>
<dbReference type="InterPro" id="IPR046947">
    <property type="entry name" value="LytR-like"/>
</dbReference>
<dbReference type="EMBL" id="JACWZY010000054">
    <property type="protein sequence ID" value="MBD2705378.1"/>
    <property type="molecule type" value="Genomic_DNA"/>
</dbReference>
<dbReference type="Gene3D" id="2.40.50.1020">
    <property type="entry name" value="LytTr DNA-binding domain"/>
    <property type="match status" value="1"/>
</dbReference>
<dbReference type="PANTHER" id="PTHR37299:SF1">
    <property type="entry name" value="STAGE 0 SPORULATION PROTEIN A HOMOLOG"/>
    <property type="match status" value="1"/>
</dbReference>
<dbReference type="Pfam" id="PF04397">
    <property type="entry name" value="LytTR"/>
    <property type="match status" value="1"/>
</dbReference>
<protein>
    <submittedName>
        <fullName evidence="2">LytTR family transcriptional regulator</fullName>
    </submittedName>
</protein>